<evidence type="ECO:0000313" key="15">
    <source>
        <dbReference type="EMBL" id="EEQ31142.1"/>
    </source>
</evidence>
<keyword evidence="9" id="KW-0779">Telomere</keyword>
<evidence type="ECO:0000256" key="4">
    <source>
        <dbReference type="ARBA" id="ARBA00012513"/>
    </source>
</evidence>
<comment type="subunit">
    <text evidence="3">Component of the EKC/KEOPS complex composed of at least BUD32, CGI121, GON7, KAE1 and PCC1; the whole complex dimerizes.</text>
</comment>
<dbReference type="EMBL" id="DS995703">
    <property type="protein sequence ID" value="EEQ31142.1"/>
    <property type="molecule type" value="Genomic_DNA"/>
</dbReference>
<gene>
    <name evidence="15" type="ORF">MCYG_03961</name>
</gene>
<dbReference type="Gene3D" id="1.10.510.10">
    <property type="entry name" value="Transferase(Phosphotransferase) domain 1"/>
    <property type="match status" value="1"/>
</dbReference>
<evidence type="ECO:0000256" key="2">
    <source>
        <dbReference type="ARBA" id="ARBA00004574"/>
    </source>
</evidence>
<evidence type="ECO:0000256" key="9">
    <source>
        <dbReference type="ARBA" id="ARBA00022895"/>
    </source>
</evidence>
<evidence type="ECO:0000256" key="11">
    <source>
        <dbReference type="ARBA" id="ARBA00033194"/>
    </source>
</evidence>
<evidence type="ECO:0000259" key="14">
    <source>
        <dbReference type="PROSITE" id="PS50011"/>
    </source>
</evidence>
<evidence type="ECO:0000256" key="7">
    <source>
        <dbReference type="ARBA" id="ARBA00022741"/>
    </source>
</evidence>
<dbReference type="PANTHER" id="PTHR24346">
    <property type="entry name" value="MAP/MICROTUBULE AFFINITY-REGULATING KINASE"/>
    <property type="match status" value="1"/>
</dbReference>
<protein>
    <recommendedName>
        <fullName evidence="6">EKC/KEOPS complex subunit BUD32</fullName>
        <ecNumber evidence="4">2.7.11.1</ecNumber>
    </recommendedName>
    <alternativeName>
        <fullName evidence="10 11">Atypical Serine/threonine protein kinase BUD32</fullName>
    </alternativeName>
    <alternativeName>
        <fullName evidence="5">EKC/KEOPS complex subunit bud32</fullName>
    </alternativeName>
</protein>
<evidence type="ECO:0000256" key="5">
    <source>
        <dbReference type="ARBA" id="ARBA00013948"/>
    </source>
</evidence>
<dbReference type="PROSITE" id="PS00109">
    <property type="entry name" value="PROTEIN_KINASE_TYR"/>
    <property type="match status" value="1"/>
</dbReference>
<accession>C5FMN9</accession>
<dbReference type="RefSeq" id="XP_002848455.1">
    <property type="nucleotide sequence ID" value="XM_002848409.1"/>
</dbReference>
<dbReference type="InterPro" id="IPR011009">
    <property type="entry name" value="Kinase-like_dom_sf"/>
</dbReference>
<dbReference type="GO" id="GO:0004674">
    <property type="term" value="F:protein serine/threonine kinase activity"/>
    <property type="evidence" value="ECO:0007669"/>
    <property type="project" value="UniProtKB-EC"/>
</dbReference>
<dbReference type="eggNOG" id="KOG0583">
    <property type="taxonomic scope" value="Eukaryota"/>
</dbReference>
<dbReference type="HOGENOM" id="CLU_037878_0_0_1"/>
<evidence type="ECO:0000256" key="1">
    <source>
        <dbReference type="ARBA" id="ARBA00003747"/>
    </source>
</evidence>
<organism evidence="15 16">
    <name type="scientific">Arthroderma otae (strain ATCC MYA-4605 / CBS 113480)</name>
    <name type="common">Microsporum canis</name>
    <dbReference type="NCBI Taxonomy" id="554155"/>
    <lineage>
        <taxon>Eukaryota</taxon>
        <taxon>Fungi</taxon>
        <taxon>Dikarya</taxon>
        <taxon>Ascomycota</taxon>
        <taxon>Pezizomycotina</taxon>
        <taxon>Eurotiomycetes</taxon>
        <taxon>Eurotiomycetidae</taxon>
        <taxon>Onygenales</taxon>
        <taxon>Arthrodermataceae</taxon>
        <taxon>Microsporum</taxon>
    </lineage>
</organism>
<evidence type="ECO:0000256" key="3">
    <source>
        <dbReference type="ARBA" id="ARBA00011534"/>
    </source>
</evidence>
<evidence type="ECO:0000256" key="10">
    <source>
        <dbReference type="ARBA" id="ARBA00030980"/>
    </source>
</evidence>
<keyword evidence="7" id="KW-0547">Nucleotide-binding</keyword>
<evidence type="ECO:0000256" key="8">
    <source>
        <dbReference type="ARBA" id="ARBA00022840"/>
    </source>
</evidence>
<dbReference type="GO" id="GO:0035556">
    <property type="term" value="P:intracellular signal transduction"/>
    <property type="evidence" value="ECO:0007669"/>
    <property type="project" value="TreeGrafter"/>
</dbReference>
<dbReference type="PROSITE" id="PS50011">
    <property type="entry name" value="PROTEIN_KINASE_DOM"/>
    <property type="match status" value="1"/>
</dbReference>
<keyword evidence="8" id="KW-0067">ATP-binding</keyword>
<evidence type="ECO:0000256" key="12">
    <source>
        <dbReference type="ARBA" id="ARBA00047899"/>
    </source>
</evidence>
<feature type="domain" description="Protein kinase" evidence="14">
    <location>
        <begin position="114"/>
        <end position="495"/>
    </location>
</feature>
<comment type="catalytic activity">
    <reaction evidence="12">
        <text>L-threonyl-[protein] + ATP = O-phospho-L-threonyl-[protein] + ADP + H(+)</text>
        <dbReference type="Rhea" id="RHEA:46608"/>
        <dbReference type="Rhea" id="RHEA-COMP:11060"/>
        <dbReference type="Rhea" id="RHEA-COMP:11605"/>
        <dbReference type="ChEBI" id="CHEBI:15378"/>
        <dbReference type="ChEBI" id="CHEBI:30013"/>
        <dbReference type="ChEBI" id="CHEBI:30616"/>
        <dbReference type="ChEBI" id="CHEBI:61977"/>
        <dbReference type="ChEBI" id="CHEBI:456216"/>
        <dbReference type="EC" id="2.7.11.1"/>
    </reaction>
</comment>
<keyword evidence="9" id="KW-0158">Chromosome</keyword>
<keyword evidence="15" id="KW-0808">Transferase</keyword>
<dbReference type="GeneID" id="9222777"/>
<dbReference type="InterPro" id="IPR008266">
    <property type="entry name" value="Tyr_kinase_AS"/>
</dbReference>
<dbReference type="SMART" id="SM00220">
    <property type="entry name" value="S_TKc"/>
    <property type="match status" value="1"/>
</dbReference>
<dbReference type="GO" id="GO:0005737">
    <property type="term" value="C:cytoplasm"/>
    <property type="evidence" value="ECO:0007669"/>
    <property type="project" value="TreeGrafter"/>
</dbReference>
<proteinExistence type="predicted"/>
<dbReference type="Pfam" id="PF00069">
    <property type="entry name" value="Pkinase"/>
    <property type="match status" value="1"/>
</dbReference>
<reference evidence="16" key="1">
    <citation type="journal article" date="2012" name="MBio">
        <title>Comparative genome analysis of Trichophyton rubrum and related dermatophytes reveals candidate genes involved in infection.</title>
        <authorList>
            <person name="Martinez D.A."/>
            <person name="Oliver B.G."/>
            <person name="Graeser Y."/>
            <person name="Goldberg J.M."/>
            <person name="Li W."/>
            <person name="Martinez-Rossi N.M."/>
            <person name="Monod M."/>
            <person name="Shelest E."/>
            <person name="Barton R.C."/>
            <person name="Birch E."/>
            <person name="Brakhage A.A."/>
            <person name="Chen Z."/>
            <person name="Gurr S.J."/>
            <person name="Heiman D."/>
            <person name="Heitman J."/>
            <person name="Kosti I."/>
            <person name="Rossi A."/>
            <person name="Saif S."/>
            <person name="Samalova M."/>
            <person name="Saunders C.W."/>
            <person name="Shea T."/>
            <person name="Summerbell R.C."/>
            <person name="Xu J."/>
            <person name="Young S."/>
            <person name="Zeng Q."/>
            <person name="Birren B.W."/>
            <person name="Cuomo C.A."/>
            <person name="White T.C."/>
        </authorList>
    </citation>
    <scope>NUCLEOTIDE SEQUENCE [LARGE SCALE GENOMIC DNA]</scope>
    <source>
        <strain evidence="16">ATCC MYA-4605 / CBS 113480</strain>
    </source>
</reference>
<keyword evidence="16" id="KW-1185">Reference proteome</keyword>
<sequence length="514" mass="59043">MEDYEEELNLDEWYGFRRPDDDVGRSIITMLKGDVGPELQRIVMRRRLAGPQILSRCNDLERVGPLTLLHPPEKGRADTCRYHLLSHSDFPDDNDPNIEKMYFDKMCPDMAKRLAIYGKIGKGTFGRIYAAREIIPPPTDIGIGSGASTDSDSGSWLNSMGVLTGATDPRANSGIPRAPRQFAIKMELQCPLRVHGFARAHTCEYREVATASQRFLPVEAVILQLLTQCDRFPTIDSIYVHKEFASIVMSADSVDDSPLRETLPQLRNAIPTHSFPGYNGEQLTRLKRTRVSEIQACKIASHLLEAIVYLMDMKMVHGDLSHRNYLVDKNLNAQLIDFGAVYAAERGGWMTNQYGYIEAFEYFVNPEIALAFATTDLKEPMKTVSDSMVSLDHDIRVQYLWKFGVLVYDLLHGYSPWETPERQPNLGDIKTLYAWQDDDEEKFHYLYDRRLRIMNEELPIDERLSQDCVDALRHLLARDESNRMEMEELQRLPWFQGHWVDHPSSELKRPPRVD</sequence>
<dbReference type="EC" id="2.7.11.1" evidence="4"/>
<evidence type="ECO:0000313" key="16">
    <source>
        <dbReference type="Proteomes" id="UP000002035"/>
    </source>
</evidence>
<comment type="catalytic activity">
    <reaction evidence="13">
        <text>L-seryl-[protein] + ATP = O-phospho-L-seryl-[protein] + ADP + H(+)</text>
        <dbReference type="Rhea" id="RHEA:17989"/>
        <dbReference type="Rhea" id="RHEA-COMP:9863"/>
        <dbReference type="Rhea" id="RHEA-COMP:11604"/>
        <dbReference type="ChEBI" id="CHEBI:15378"/>
        <dbReference type="ChEBI" id="CHEBI:29999"/>
        <dbReference type="ChEBI" id="CHEBI:30616"/>
        <dbReference type="ChEBI" id="CHEBI:83421"/>
        <dbReference type="ChEBI" id="CHEBI:456216"/>
        <dbReference type="EC" id="2.7.11.1"/>
    </reaction>
</comment>
<dbReference type="PANTHER" id="PTHR24346:SF30">
    <property type="entry name" value="MATERNAL EMBRYONIC LEUCINE ZIPPER KINASE"/>
    <property type="match status" value="1"/>
</dbReference>
<comment type="subcellular location">
    <subcellularLocation>
        <location evidence="2">Chromosome</location>
        <location evidence="2">Telomere</location>
    </subcellularLocation>
</comment>
<dbReference type="OMA" id="HGFAPWE"/>
<evidence type="ECO:0000256" key="6">
    <source>
        <dbReference type="ARBA" id="ARBA00019973"/>
    </source>
</evidence>
<dbReference type="InterPro" id="IPR000719">
    <property type="entry name" value="Prot_kinase_dom"/>
</dbReference>
<dbReference type="STRING" id="554155.C5FMN9"/>
<dbReference type="Proteomes" id="UP000002035">
    <property type="component" value="Unassembled WGS sequence"/>
</dbReference>
<dbReference type="AlphaFoldDB" id="C5FMN9"/>
<dbReference type="GO" id="GO:0005524">
    <property type="term" value="F:ATP binding"/>
    <property type="evidence" value="ECO:0007669"/>
    <property type="project" value="UniProtKB-KW"/>
</dbReference>
<dbReference type="GO" id="GO:0000781">
    <property type="term" value="C:chromosome, telomeric region"/>
    <property type="evidence" value="ECO:0007669"/>
    <property type="project" value="UniProtKB-SubCell"/>
</dbReference>
<dbReference type="OrthoDB" id="8596411at2759"/>
<name>C5FMN9_ARTOC</name>
<dbReference type="VEuPathDB" id="FungiDB:MCYG_03961"/>
<dbReference type="SUPFAM" id="SSF56112">
    <property type="entry name" value="Protein kinase-like (PK-like)"/>
    <property type="match status" value="1"/>
</dbReference>
<comment type="function">
    <text evidence="1">Component of the EKC/KEOPS complex that is required for the formation of a threonylcarbamoyl group on adenosine at position 37 (t(6)A37) in tRNAs that read codons beginning with adenine. The complex is probably involved in the transfer of the threonylcarbamoyl moiety of threonylcarbamoyl-AMP (TC-AMP) to the N6 group of A37. BUD32 has ATPase activity in the context of the EKC/KEOPS complex and likely plays a supporting role to the catalytic subunit KAE1. The EKC/KEOPS complex also promotes both telomere uncapping and telomere elongation. The complex is required for efficient recruitment of transcriptional coactivators.</text>
</comment>
<evidence type="ECO:0000256" key="13">
    <source>
        <dbReference type="ARBA" id="ARBA00048679"/>
    </source>
</evidence>
<keyword evidence="15" id="KW-0418">Kinase</keyword>